<keyword evidence="4 8" id="KW-0547">Nucleotide-binding</keyword>
<comment type="subcellular location">
    <subcellularLocation>
        <location evidence="8">Cytoplasm</location>
    </subcellularLocation>
</comment>
<keyword evidence="5 8" id="KW-0093">Biotin biosynthesis</keyword>
<dbReference type="EC" id="6.3.3.3" evidence="8"/>
<keyword evidence="6 8" id="KW-0067">ATP-binding</keyword>
<keyword evidence="3 8" id="KW-0479">Metal-binding</keyword>
<comment type="similarity">
    <text evidence="8">Belongs to the dethiobiotin synthetase family.</text>
</comment>
<keyword evidence="7 8" id="KW-0460">Magnesium</keyword>
<dbReference type="AlphaFoldDB" id="A0A2S6HA61"/>
<dbReference type="GO" id="GO:0009102">
    <property type="term" value="P:biotin biosynthetic process"/>
    <property type="evidence" value="ECO:0007669"/>
    <property type="project" value="UniProtKB-UniRule"/>
</dbReference>
<evidence type="ECO:0000256" key="1">
    <source>
        <dbReference type="ARBA" id="ARBA00022490"/>
    </source>
</evidence>
<dbReference type="PANTHER" id="PTHR43210:SF5">
    <property type="entry name" value="DETHIOBIOTIN SYNTHETASE"/>
    <property type="match status" value="1"/>
</dbReference>
<dbReference type="FunFam" id="3.40.50.300:FF:000292">
    <property type="entry name" value="ATP-dependent dethiobiotin synthetase BioD"/>
    <property type="match status" value="1"/>
</dbReference>
<comment type="cofactor">
    <cofactor evidence="8">
        <name>Mg(2+)</name>
        <dbReference type="ChEBI" id="CHEBI:18420"/>
    </cofactor>
</comment>
<dbReference type="PIRSF" id="PIRSF006755">
    <property type="entry name" value="DTB_synth"/>
    <property type="match status" value="1"/>
</dbReference>
<comment type="caution">
    <text evidence="9">The sequence shown here is derived from an EMBL/GenBank/DDBJ whole genome shotgun (WGS) entry which is preliminary data.</text>
</comment>
<sequence>MEKGYFITGTDTNVGKTWATIALMRYFKSQGKSVVGMKPVAAGCLMLNGRLQNEDALLIQENASLQIEYDLINPYAYELPVSPHIAGVKNPVKLDHLAVKFELLKALADIVVVEGAGGWYTPLNEREAISDLAKVLALPVIMVVAIKLGCINHARLTHQAIKQSGVNCAGWIAVCTDPELLSRDENIQAIKAAVDAPLLGVLPYREIADFNFLAEQVQI</sequence>
<dbReference type="CDD" id="cd03109">
    <property type="entry name" value="DTBS"/>
    <property type="match status" value="1"/>
</dbReference>
<feature type="binding site" evidence="8">
    <location>
        <position position="55"/>
    </location>
    <ligand>
        <name>Mg(2+)</name>
        <dbReference type="ChEBI" id="CHEBI:18420"/>
    </ligand>
</feature>
<keyword evidence="1 8" id="KW-0963">Cytoplasm</keyword>
<feature type="binding site" evidence="8">
    <location>
        <position position="55"/>
    </location>
    <ligand>
        <name>ATP</name>
        <dbReference type="ChEBI" id="CHEBI:30616"/>
    </ligand>
</feature>
<dbReference type="GO" id="GO:0000287">
    <property type="term" value="F:magnesium ion binding"/>
    <property type="evidence" value="ECO:0007669"/>
    <property type="project" value="UniProtKB-UniRule"/>
</dbReference>
<feature type="binding site" evidence="8">
    <location>
        <position position="17"/>
    </location>
    <ligand>
        <name>Mg(2+)</name>
        <dbReference type="ChEBI" id="CHEBI:18420"/>
    </ligand>
</feature>
<dbReference type="GO" id="GO:0005829">
    <property type="term" value="C:cytosol"/>
    <property type="evidence" value="ECO:0007669"/>
    <property type="project" value="TreeGrafter"/>
</dbReference>
<feature type="binding site" evidence="8">
    <location>
        <begin position="174"/>
        <end position="175"/>
    </location>
    <ligand>
        <name>ATP</name>
        <dbReference type="ChEBI" id="CHEBI:30616"/>
    </ligand>
</feature>
<evidence type="ECO:0000256" key="5">
    <source>
        <dbReference type="ARBA" id="ARBA00022756"/>
    </source>
</evidence>
<comment type="function">
    <text evidence="8">Catalyzes a mechanistically unusual reaction, the ATP-dependent insertion of CO2 between the N7 and N8 nitrogen atoms of 7,8-diaminopelargonic acid (DAPA, also called 7,8-diammoniononanoate) to form a ureido ring.</text>
</comment>
<dbReference type="UniPathway" id="UPA00078">
    <property type="reaction ID" value="UER00161"/>
</dbReference>
<dbReference type="InterPro" id="IPR004472">
    <property type="entry name" value="DTB_synth_BioD"/>
</dbReference>
<evidence type="ECO:0000256" key="3">
    <source>
        <dbReference type="ARBA" id="ARBA00022723"/>
    </source>
</evidence>
<dbReference type="PANTHER" id="PTHR43210">
    <property type="entry name" value="DETHIOBIOTIN SYNTHETASE"/>
    <property type="match status" value="1"/>
</dbReference>
<dbReference type="HAMAP" id="MF_00336">
    <property type="entry name" value="BioD"/>
    <property type="match status" value="1"/>
</dbReference>
<evidence type="ECO:0000256" key="7">
    <source>
        <dbReference type="ARBA" id="ARBA00022842"/>
    </source>
</evidence>
<protein>
    <recommendedName>
        <fullName evidence="8">ATP-dependent dethiobiotin synthetase BioD</fullName>
        <ecNumber evidence="8">6.3.3.3</ecNumber>
    </recommendedName>
    <alternativeName>
        <fullName evidence="8">DTB synthetase</fullName>
        <shortName evidence="8">DTBS</shortName>
    </alternativeName>
    <alternativeName>
        <fullName evidence="8">Dethiobiotin synthase</fullName>
    </alternativeName>
</protein>
<evidence type="ECO:0000256" key="2">
    <source>
        <dbReference type="ARBA" id="ARBA00022598"/>
    </source>
</evidence>
<name>A0A2S6HA61_9GAMM</name>
<feature type="binding site" evidence="8">
    <location>
        <begin position="114"/>
        <end position="117"/>
    </location>
    <ligand>
        <name>ATP</name>
        <dbReference type="ChEBI" id="CHEBI:30616"/>
    </ligand>
</feature>
<dbReference type="SUPFAM" id="SSF52540">
    <property type="entry name" value="P-loop containing nucleoside triphosphate hydrolases"/>
    <property type="match status" value="1"/>
</dbReference>
<comment type="pathway">
    <text evidence="8">Cofactor biosynthesis; biotin biosynthesis; biotin from 7,8-diaminononanoate: step 1/2.</text>
</comment>
<dbReference type="Pfam" id="PF13500">
    <property type="entry name" value="AAA_26"/>
    <property type="match status" value="1"/>
</dbReference>
<accession>A0A2S6HA61</accession>
<comment type="caution">
    <text evidence="8">Lacks conserved residue(s) required for the propagation of feature annotation.</text>
</comment>
<evidence type="ECO:0000256" key="6">
    <source>
        <dbReference type="ARBA" id="ARBA00022840"/>
    </source>
</evidence>
<dbReference type="Gene3D" id="3.40.50.300">
    <property type="entry name" value="P-loop containing nucleotide triphosphate hydrolases"/>
    <property type="match status" value="1"/>
</dbReference>
<proteinExistence type="inferred from homology"/>
<evidence type="ECO:0000256" key="4">
    <source>
        <dbReference type="ARBA" id="ARBA00022741"/>
    </source>
</evidence>
<dbReference type="InterPro" id="IPR027417">
    <property type="entry name" value="P-loop_NTPase"/>
</dbReference>
<dbReference type="GO" id="GO:0004141">
    <property type="term" value="F:dethiobiotin synthase activity"/>
    <property type="evidence" value="ECO:0007669"/>
    <property type="project" value="UniProtKB-UniRule"/>
</dbReference>
<dbReference type="Proteomes" id="UP000240010">
    <property type="component" value="Unassembled WGS sequence"/>
</dbReference>
<dbReference type="GO" id="GO:0042803">
    <property type="term" value="F:protein homodimerization activity"/>
    <property type="evidence" value="ECO:0007669"/>
    <property type="project" value="UniProtKB-ARBA"/>
</dbReference>
<evidence type="ECO:0000313" key="9">
    <source>
        <dbReference type="EMBL" id="PPK74301.1"/>
    </source>
</evidence>
<organism evidence="9 10">
    <name type="scientific">Methylobacter tundripaludum</name>
    <dbReference type="NCBI Taxonomy" id="173365"/>
    <lineage>
        <taxon>Bacteria</taxon>
        <taxon>Pseudomonadati</taxon>
        <taxon>Pseudomonadota</taxon>
        <taxon>Gammaproteobacteria</taxon>
        <taxon>Methylococcales</taxon>
        <taxon>Methylococcaceae</taxon>
        <taxon>Methylobacter</taxon>
    </lineage>
</organism>
<feature type="binding site" evidence="8">
    <location>
        <position position="114"/>
    </location>
    <ligand>
        <name>Mg(2+)</name>
        <dbReference type="ChEBI" id="CHEBI:18420"/>
    </ligand>
</feature>
<keyword evidence="2 8" id="KW-0436">Ligase</keyword>
<reference evidence="9 10" key="1">
    <citation type="submission" date="2018-02" db="EMBL/GenBank/DDBJ databases">
        <title>Subsurface microbial communities from deep shales in Ohio and West Virginia, USA.</title>
        <authorList>
            <person name="Wrighton K."/>
        </authorList>
    </citation>
    <scope>NUCLEOTIDE SEQUENCE [LARGE SCALE GENOMIC DNA]</scope>
    <source>
        <strain evidence="9 10">OWC-DMM</strain>
    </source>
</reference>
<evidence type="ECO:0000313" key="10">
    <source>
        <dbReference type="Proteomes" id="UP000240010"/>
    </source>
</evidence>
<comment type="catalytic activity">
    <reaction evidence="8">
        <text>(7R,8S)-7,8-diammoniononanoate + CO2 + ATP = (4R,5S)-dethiobiotin + ADP + phosphate + 3 H(+)</text>
        <dbReference type="Rhea" id="RHEA:15805"/>
        <dbReference type="ChEBI" id="CHEBI:15378"/>
        <dbReference type="ChEBI" id="CHEBI:16526"/>
        <dbReference type="ChEBI" id="CHEBI:30616"/>
        <dbReference type="ChEBI" id="CHEBI:43474"/>
        <dbReference type="ChEBI" id="CHEBI:149469"/>
        <dbReference type="ChEBI" id="CHEBI:149473"/>
        <dbReference type="ChEBI" id="CHEBI:456216"/>
        <dbReference type="EC" id="6.3.3.3"/>
    </reaction>
</comment>
<dbReference type="GO" id="GO:0005524">
    <property type="term" value="F:ATP binding"/>
    <property type="evidence" value="ECO:0007669"/>
    <property type="project" value="UniProtKB-UniRule"/>
</dbReference>
<evidence type="ECO:0000256" key="8">
    <source>
        <dbReference type="HAMAP-Rule" id="MF_00336"/>
    </source>
</evidence>
<dbReference type="EMBL" id="PTIZ01000010">
    <property type="protein sequence ID" value="PPK74301.1"/>
    <property type="molecule type" value="Genomic_DNA"/>
</dbReference>
<dbReference type="RefSeq" id="WP_104429927.1">
    <property type="nucleotide sequence ID" value="NZ_PTIZ01000010.1"/>
</dbReference>
<comment type="subunit">
    <text evidence="8">Homodimer.</text>
</comment>
<dbReference type="NCBIfam" id="TIGR00347">
    <property type="entry name" value="bioD"/>
    <property type="match status" value="1"/>
</dbReference>
<gene>
    <name evidence="8" type="primary">bioD</name>
    <name evidence="9" type="ORF">B0F87_11096</name>
</gene>
<feature type="active site" evidence="8">
    <location>
        <position position="38"/>
    </location>
</feature>